<proteinExistence type="inferred from homology"/>
<dbReference type="SUPFAM" id="SSF50118">
    <property type="entry name" value="Cell growth inhibitor/plasmid maintenance toxic component"/>
    <property type="match status" value="1"/>
</dbReference>
<sequence length="107" mass="12716">MTKQFNVYRNTSTNTRNLLPYYVVVQNDHYDDLSTRIIMPLMRHHKIPRWYSHIAPQVNIEFDTLNIYAPMISHIDKSQIKHKDFICHLNTARRDIVATIDALFTNT</sequence>
<dbReference type="InterPro" id="IPR011067">
    <property type="entry name" value="Plasmid_toxin/cell-grow_inhib"/>
</dbReference>
<dbReference type="GO" id="GO:0006276">
    <property type="term" value="P:plasmid maintenance"/>
    <property type="evidence" value="ECO:0007669"/>
    <property type="project" value="InterPro"/>
</dbReference>
<evidence type="ECO:0000313" key="10">
    <source>
        <dbReference type="Proteomes" id="UP000317812"/>
    </source>
</evidence>
<evidence type="ECO:0000256" key="5">
    <source>
        <dbReference type="ARBA" id="ARBA00023015"/>
    </source>
</evidence>
<organism evidence="9 10">
    <name type="scientific">Leclercia adecarboxylata</name>
    <dbReference type="NCBI Taxonomy" id="83655"/>
    <lineage>
        <taxon>Bacteria</taxon>
        <taxon>Pseudomonadati</taxon>
        <taxon>Pseudomonadota</taxon>
        <taxon>Gammaproteobacteria</taxon>
        <taxon>Enterobacterales</taxon>
        <taxon>Enterobacteriaceae</taxon>
        <taxon>Leclercia</taxon>
    </lineage>
</organism>
<reference evidence="9 10" key="1">
    <citation type="submission" date="2019-01" db="EMBL/GenBank/DDBJ databases">
        <title>Florfenicol resistance in Enterobacteriaceae and whole-genome sequence analysis of florfenicol-resistant Leclercia adecarboxylata strain R25.</title>
        <authorList>
            <person name="Bao Q."/>
            <person name="Ying Y."/>
        </authorList>
    </citation>
    <scope>NUCLEOTIDE SEQUENCE [LARGE SCALE GENOMIC DNA]</scope>
    <source>
        <strain evidence="9 10">R25</strain>
    </source>
</reference>
<name>A0AAP9DD38_9ENTR</name>
<protein>
    <recommendedName>
        <fullName evidence="2">Toxin CcdB</fullName>
    </recommendedName>
    <alternativeName>
        <fullName evidence="8">Cytotoxic protein CcdB</fullName>
    </alternativeName>
    <alternativeName>
        <fullName evidence="7">Protein LetD</fullName>
    </alternativeName>
</protein>
<dbReference type="RefSeq" id="WP_142489486.1">
    <property type="nucleotide sequence ID" value="NZ_CP035382.1"/>
</dbReference>
<dbReference type="Gene3D" id="2.30.30.110">
    <property type="match status" value="1"/>
</dbReference>
<keyword evidence="6" id="KW-0804">Transcription</keyword>
<evidence type="ECO:0000256" key="6">
    <source>
        <dbReference type="ARBA" id="ARBA00023163"/>
    </source>
</evidence>
<evidence type="ECO:0000256" key="4">
    <source>
        <dbReference type="ARBA" id="ARBA00022649"/>
    </source>
</evidence>
<evidence type="ECO:0000256" key="8">
    <source>
        <dbReference type="ARBA" id="ARBA00033135"/>
    </source>
</evidence>
<comment type="similarity">
    <text evidence="1">Belongs to the CcdB toxin family.</text>
</comment>
<keyword evidence="4" id="KW-1277">Toxin-antitoxin system</keyword>
<evidence type="ECO:0000256" key="2">
    <source>
        <dbReference type="ARBA" id="ARBA00015075"/>
    </source>
</evidence>
<gene>
    <name evidence="9" type="ORF">ES815_20750</name>
</gene>
<dbReference type="Pfam" id="PF01845">
    <property type="entry name" value="CcdB"/>
    <property type="match status" value="1"/>
</dbReference>
<evidence type="ECO:0000256" key="1">
    <source>
        <dbReference type="ARBA" id="ARBA00005230"/>
    </source>
</evidence>
<evidence type="ECO:0000256" key="7">
    <source>
        <dbReference type="ARBA" id="ARBA00029628"/>
    </source>
</evidence>
<dbReference type="GO" id="GO:0008657">
    <property type="term" value="F:DNA topoisomerase type II (double strand cut, ATP-hydrolyzing) inhibitor activity"/>
    <property type="evidence" value="ECO:0007669"/>
    <property type="project" value="InterPro"/>
</dbReference>
<dbReference type="EMBL" id="CP035382">
    <property type="protein sequence ID" value="QDK20603.1"/>
    <property type="molecule type" value="Genomic_DNA"/>
</dbReference>
<keyword evidence="3" id="KW-0678">Repressor</keyword>
<dbReference type="AlphaFoldDB" id="A0AAP9DD38"/>
<evidence type="ECO:0000313" key="9">
    <source>
        <dbReference type="EMBL" id="QDK20603.1"/>
    </source>
</evidence>
<dbReference type="Proteomes" id="UP000317812">
    <property type="component" value="Chromosome"/>
</dbReference>
<dbReference type="InterPro" id="IPR002712">
    <property type="entry name" value="CcdB"/>
</dbReference>
<evidence type="ECO:0000256" key="3">
    <source>
        <dbReference type="ARBA" id="ARBA00022491"/>
    </source>
</evidence>
<keyword evidence="5" id="KW-0805">Transcription regulation</keyword>
<accession>A0AAP9DD38</accession>